<reference evidence="1 2" key="1">
    <citation type="submission" date="2020-07" db="EMBL/GenBank/DDBJ databases">
        <title>Sequencing the genomes of 1000 actinobacteria strains.</title>
        <authorList>
            <person name="Klenk H.-P."/>
        </authorList>
    </citation>
    <scope>NUCLEOTIDE SEQUENCE [LARGE SCALE GENOMIC DNA]</scope>
    <source>
        <strain evidence="1 2">DSM 42178</strain>
    </source>
</reference>
<organism evidence="1 2">
    <name type="scientific">Allostreptomyces psammosilenae</name>
    <dbReference type="NCBI Taxonomy" id="1892865"/>
    <lineage>
        <taxon>Bacteria</taxon>
        <taxon>Bacillati</taxon>
        <taxon>Actinomycetota</taxon>
        <taxon>Actinomycetes</taxon>
        <taxon>Kitasatosporales</taxon>
        <taxon>Streptomycetaceae</taxon>
        <taxon>Allostreptomyces</taxon>
    </lineage>
</organism>
<proteinExistence type="predicted"/>
<dbReference type="AlphaFoldDB" id="A0A852ZZJ1"/>
<evidence type="ECO:0000313" key="2">
    <source>
        <dbReference type="Proteomes" id="UP000567795"/>
    </source>
</evidence>
<gene>
    <name evidence="1" type="ORF">FHU37_004598</name>
</gene>
<evidence type="ECO:0000313" key="1">
    <source>
        <dbReference type="EMBL" id="NYI07569.1"/>
    </source>
</evidence>
<keyword evidence="2" id="KW-1185">Reference proteome</keyword>
<dbReference type="Proteomes" id="UP000567795">
    <property type="component" value="Unassembled WGS sequence"/>
</dbReference>
<accession>A0A852ZZJ1</accession>
<comment type="caution">
    <text evidence="1">The sequence shown here is derived from an EMBL/GenBank/DDBJ whole genome shotgun (WGS) entry which is preliminary data.</text>
</comment>
<dbReference type="RefSeq" id="WP_179816553.1">
    <property type="nucleotide sequence ID" value="NZ_JACBZD010000002.1"/>
</dbReference>
<name>A0A852ZZJ1_9ACTN</name>
<dbReference type="EMBL" id="JACBZD010000002">
    <property type="protein sequence ID" value="NYI07569.1"/>
    <property type="molecule type" value="Genomic_DNA"/>
</dbReference>
<protein>
    <submittedName>
        <fullName evidence="1">Uncharacterized protein</fullName>
    </submittedName>
</protein>
<sequence length="138" mass="14134">MSTPVRPVRVDQRMVPVDGQSLGWLVMTAAQVGKYAYLNGDSRSASHVLDLATELGAALAQADGSPEGSVPVGVLEELADLAEATADHVERDGWSLCDCGEPHGEDNVDAGAAAVMRAHAALARALCAPGAAGSQERG</sequence>